<protein>
    <submittedName>
        <fullName evidence="6">Putative AC9 transposase</fullName>
    </submittedName>
</protein>
<keyword evidence="3" id="KW-0863">Zinc-finger</keyword>
<dbReference type="GO" id="GO:0005634">
    <property type="term" value="C:nucleus"/>
    <property type="evidence" value="ECO:0007669"/>
    <property type="project" value="UniProtKB-SubCell"/>
</dbReference>
<accession>A0A8J5UBV8</accession>
<dbReference type="GO" id="GO:0008270">
    <property type="term" value="F:zinc ion binding"/>
    <property type="evidence" value="ECO:0007669"/>
    <property type="project" value="UniProtKB-KW"/>
</dbReference>
<evidence type="ECO:0000256" key="1">
    <source>
        <dbReference type="ARBA" id="ARBA00004123"/>
    </source>
</evidence>
<keyword evidence="4" id="KW-0862">Zinc</keyword>
<dbReference type="EMBL" id="JAELUR010000019">
    <property type="protein sequence ID" value="KAG7418566.1"/>
    <property type="molecule type" value="Genomic_DNA"/>
</dbReference>
<proteinExistence type="predicted"/>
<dbReference type="AlphaFoldDB" id="A0A8J5UBV8"/>
<dbReference type="Proteomes" id="UP000693942">
    <property type="component" value="Unassembled WGS sequence"/>
</dbReference>
<sequence>MIAFFRDCDRAGRSEPEEMESTSPSTNDVDVLSSSTLAVASLATPAPSLQEETPHEEVEHRYLWRCFPDYVWSQRVRDTPSWVWGFGYDVEDSSGGRRWVCRRCIQNKNPKPRSFAEKGIQNANAHLFKGHGIRAPPDKTKSAAEKKAEKLKAKDQRSIAEVMKLDTRLPREQDIANSLVKGFDRKHFQRLLLEWIIEENHAFSVCEQGRLRQIFEYLNPLVKITDANITRTTIRRKVLSAYEMHKDKVVAALKQSCGLIHVSFDGWKSGNRHSLYGIACFFRDENSQPRRLALGVPELRTRHFGHNIAAEILDVLDAYGIQDKIGYFTLDNAESNDKAMEVIGGELGFVGSTRHGRCFGHTLNLSAKALLFGHNVEAFEEQLSGEAALSEAEHTLWRRKGPVGKLHNLVVDVRRRAIILRPFIEQLVLKHRQQWEQDNRSKRTGNLRKSAREPRICLEENQLTVNDWVVLGHLAKLLGFYEDAVKTLEGDGQQRKRKGGWVGSYGNVWEVIQGFEFLLEVLEDYKQLASEIPDAEHFRINVNLGWEKLNKYYSRLDETPIYYTALALHPAFRWGYFENEWKDNTKWVMKAKQMVREVWESNCRHLQVVRSPVDDEPVAKRQRKYYNPFQAYFVMGGWR</sequence>
<dbReference type="InterPro" id="IPR052035">
    <property type="entry name" value="ZnF_BED_domain_contain"/>
</dbReference>
<evidence type="ECO:0000256" key="2">
    <source>
        <dbReference type="ARBA" id="ARBA00022723"/>
    </source>
</evidence>
<evidence type="ECO:0000256" key="3">
    <source>
        <dbReference type="ARBA" id="ARBA00022771"/>
    </source>
</evidence>
<comment type="subcellular location">
    <subcellularLocation>
        <location evidence="1">Nucleus</location>
    </subcellularLocation>
</comment>
<comment type="caution">
    <text evidence="6">The sequence shown here is derived from an EMBL/GenBank/DDBJ whole genome shotgun (WGS) entry which is preliminary data.</text>
</comment>
<gene>
    <name evidence="6" type="ORF">Forpi1262_v016466</name>
</gene>
<keyword evidence="5" id="KW-0539">Nucleus</keyword>
<evidence type="ECO:0000313" key="7">
    <source>
        <dbReference type="Proteomes" id="UP000693942"/>
    </source>
</evidence>
<reference evidence="6" key="1">
    <citation type="submission" date="2021-04" db="EMBL/GenBank/DDBJ databases">
        <title>First draft genome resource for Brassicaceae pathogens Fusarium oxysporum f. sp. raphani and Fusarium oxysporum f. sp. rapae.</title>
        <authorList>
            <person name="Asai S."/>
        </authorList>
    </citation>
    <scope>NUCLEOTIDE SEQUENCE</scope>
    <source>
        <strain evidence="6">Tf1262</strain>
    </source>
</reference>
<organism evidence="6 7">
    <name type="scientific">Fusarium oxysporum f. sp. raphani</name>
    <dbReference type="NCBI Taxonomy" id="96318"/>
    <lineage>
        <taxon>Eukaryota</taxon>
        <taxon>Fungi</taxon>
        <taxon>Dikarya</taxon>
        <taxon>Ascomycota</taxon>
        <taxon>Pezizomycotina</taxon>
        <taxon>Sordariomycetes</taxon>
        <taxon>Hypocreomycetidae</taxon>
        <taxon>Hypocreales</taxon>
        <taxon>Nectriaceae</taxon>
        <taxon>Fusarium</taxon>
        <taxon>Fusarium oxysporum species complex</taxon>
    </lineage>
</organism>
<dbReference type="PANTHER" id="PTHR46481:SF10">
    <property type="entry name" value="ZINC FINGER BED DOMAIN-CONTAINING PROTEIN 39"/>
    <property type="match status" value="1"/>
</dbReference>
<name>A0A8J5UBV8_FUSOX</name>
<evidence type="ECO:0000256" key="5">
    <source>
        <dbReference type="ARBA" id="ARBA00023242"/>
    </source>
</evidence>
<keyword evidence="2" id="KW-0479">Metal-binding</keyword>
<evidence type="ECO:0000313" key="6">
    <source>
        <dbReference type="EMBL" id="KAG7418566.1"/>
    </source>
</evidence>
<evidence type="ECO:0000256" key="4">
    <source>
        <dbReference type="ARBA" id="ARBA00022833"/>
    </source>
</evidence>
<dbReference type="PANTHER" id="PTHR46481">
    <property type="entry name" value="ZINC FINGER BED DOMAIN-CONTAINING PROTEIN 4"/>
    <property type="match status" value="1"/>
</dbReference>